<comment type="caution">
    <text evidence="2">The sequence shown here is derived from an EMBL/GenBank/DDBJ whole genome shotgun (WGS) entry which is preliminary data.</text>
</comment>
<gene>
    <name evidence="2" type="ORF">JOF36_006644</name>
</gene>
<dbReference type="PROSITE" id="PS00571">
    <property type="entry name" value="AMIDASES"/>
    <property type="match status" value="1"/>
</dbReference>
<protein>
    <submittedName>
        <fullName evidence="2">Aspartyl-tRNA(Asn)/glutamyl-tRNA(Gln) amidotransferase subunit A</fullName>
        <ecNumber evidence="2">6.3.5.6</ecNumber>
        <ecNumber evidence="2">6.3.5.7</ecNumber>
    </submittedName>
</protein>
<dbReference type="EC" id="6.3.5.7" evidence="2"/>
<reference evidence="2 3" key="1">
    <citation type="submission" date="2021-03" db="EMBL/GenBank/DDBJ databases">
        <title>Sequencing the genomes of 1000 actinobacteria strains.</title>
        <authorList>
            <person name="Klenk H.-P."/>
        </authorList>
    </citation>
    <scope>NUCLEOTIDE SEQUENCE [LARGE SCALE GENOMIC DNA]</scope>
    <source>
        <strain evidence="2 3">DSM 45256</strain>
    </source>
</reference>
<dbReference type="Gene3D" id="3.90.1300.10">
    <property type="entry name" value="Amidase signature (AS) domain"/>
    <property type="match status" value="1"/>
</dbReference>
<dbReference type="GO" id="GO:0050566">
    <property type="term" value="F:asparaginyl-tRNA synthase (glutamine-hydrolyzing) activity"/>
    <property type="evidence" value="ECO:0007669"/>
    <property type="project" value="UniProtKB-EC"/>
</dbReference>
<dbReference type="EC" id="6.3.5.6" evidence="2"/>
<dbReference type="InterPro" id="IPR023631">
    <property type="entry name" value="Amidase_dom"/>
</dbReference>
<name>A0ABS4W406_9PSEU</name>
<evidence type="ECO:0000313" key="3">
    <source>
        <dbReference type="Proteomes" id="UP001519295"/>
    </source>
</evidence>
<dbReference type="Proteomes" id="UP001519295">
    <property type="component" value="Unassembled WGS sequence"/>
</dbReference>
<dbReference type="InterPro" id="IPR020556">
    <property type="entry name" value="Amidase_CS"/>
</dbReference>
<accession>A0ABS4W406</accession>
<dbReference type="RefSeq" id="WP_210034562.1">
    <property type="nucleotide sequence ID" value="NZ_JAGINU010000001.1"/>
</dbReference>
<dbReference type="Pfam" id="PF01425">
    <property type="entry name" value="Amidase"/>
    <property type="match status" value="1"/>
</dbReference>
<dbReference type="InterPro" id="IPR036928">
    <property type="entry name" value="AS_sf"/>
</dbReference>
<evidence type="ECO:0000259" key="1">
    <source>
        <dbReference type="Pfam" id="PF01425"/>
    </source>
</evidence>
<organism evidence="2 3">
    <name type="scientific">Pseudonocardia parietis</name>
    <dbReference type="NCBI Taxonomy" id="570936"/>
    <lineage>
        <taxon>Bacteria</taxon>
        <taxon>Bacillati</taxon>
        <taxon>Actinomycetota</taxon>
        <taxon>Actinomycetes</taxon>
        <taxon>Pseudonocardiales</taxon>
        <taxon>Pseudonocardiaceae</taxon>
        <taxon>Pseudonocardia</taxon>
    </lineage>
</organism>
<evidence type="ECO:0000313" key="2">
    <source>
        <dbReference type="EMBL" id="MBP2370948.1"/>
    </source>
</evidence>
<dbReference type="SUPFAM" id="SSF75304">
    <property type="entry name" value="Amidase signature (AS) enzymes"/>
    <property type="match status" value="1"/>
</dbReference>
<keyword evidence="2" id="KW-0436">Ligase</keyword>
<sequence length="439" mass="44000">MPSPRTAPAVPAGLRDPVEHVTEALERLRADPYGAVVSLDAERALRDAAALRTELHRDGPRGPLHGVAVGVKDLIDVAGMPTRAGSAVRAEAAPAARDAPVVARLRAAGAVVVAKLHTHEFGLAPTGDVAAEGPARNPHDPARIAGGSSSGSAVAVAAGYLPLALGTDTGGSVRIPAALCGVVGLKPVRGALPSAGTVRLAPSLDTVGLLAADPGTALAARVALGAGAGPEHRPGVVRVGLALDPYWTAVEPEVRTAVHRAAAALDRAGIDVTEVTTPGIEELAACYMPILGPEAHALHTRTLARRGGDYQPESAAGLALLADAPPGEHAAALRTARDLTARLARHLAGFDAVLTPVTRVRATPLGARLVDVDGERSTVAAALLEPALPANLTGWPAVSVPVAGPGRPAGAQLIGIGPGADERLLLGLAALVIGDTASG</sequence>
<dbReference type="GO" id="GO:0050567">
    <property type="term" value="F:glutaminyl-tRNA synthase (glutamine-hydrolyzing) activity"/>
    <property type="evidence" value="ECO:0007669"/>
    <property type="project" value="UniProtKB-EC"/>
</dbReference>
<dbReference type="InterPro" id="IPR000120">
    <property type="entry name" value="Amidase"/>
</dbReference>
<dbReference type="PANTHER" id="PTHR11895">
    <property type="entry name" value="TRANSAMIDASE"/>
    <property type="match status" value="1"/>
</dbReference>
<dbReference type="EMBL" id="JAGINU010000001">
    <property type="protein sequence ID" value="MBP2370948.1"/>
    <property type="molecule type" value="Genomic_DNA"/>
</dbReference>
<feature type="domain" description="Amidase" evidence="1">
    <location>
        <begin position="21"/>
        <end position="425"/>
    </location>
</feature>
<dbReference type="PANTHER" id="PTHR11895:SF176">
    <property type="entry name" value="AMIDASE AMID-RELATED"/>
    <property type="match status" value="1"/>
</dbReference>
<keyword evidence="3" id="KW-1185">Reference proteome</keyword>
<proteinExistence type="predicted"/>